<protein>
    <recommendedName>
        <fullName evidence="8">WRKY domain-containing protein</fullName>
    </recommendedName>
</protein>
<evidence type="ECO:0000256" key="4">
    <source>
        <dbReference type="ARBA" id="ARBA00023163"/>
    </source>
</evidence>
<dbReference type="GO" id="GO:0003700">
    <property type="term" value="F:DNA-binding transcription factor activity"/>
    <property type="evidence" value="ECO:0007669"/>
    <property type="project" value="InterPro"/>
</dbReference>
<proteinExistence type="inferred from homology"/>
<evidence type="ECO:0000256" key="1">
    <source>
        <dbReference type="ARBA" id="ARBA00004123"/>
    </source>
</evidence>
<evidence type="ECO:0000313" key="9">
    <source>
        <dbReference type="EMBL" id="KAB5564593.1"/>
    </source>
</evidence>
<feature type="region of interest" description="Disordered" evidence="7">
    <location>
        <begin position="67"/>
        <end position="132"/>
    </location>
</feature>
<dbReference type="FunFam" id="2.20.25.80:FF:000009">
    <property type="entry name" value="WRKY transcription factor 53"/>
    <property type="match status" value="1"/>
</dbReference>
<keyword evidence="2" id="KW-0805">Transcription regulation</keyword>
<evidence type="ECO:0000256" key="2">
    <source>
        <dbReference type="ARBA" id="ARBA00023015"/>
    </source>
</evidence>
<dbReference type="GO" id="GO:0005634">
    <property type="term" value="C:nucleus"/>
    <property type="evidence" value="ECO:0007669"/>
    <property type="project" value="UniProtKB-SubCell"/>
</dbReference>
<evidence type="ECO:0000259" key="8">
    <source>
        <dbReference type="PROSITE" id="PS50811"/>
    </source>
</evidence>
<dbReference type="InterPro" id="IPR003657">
    <property type="entry name" value="WRKY_dom"/>
</dbReference>
<dbReference type="Pfam" id="PF03106">
    <property type="entry name" value="WRKY"/>
    <property type="match status" value="1"/>
</dbReference>
<keyword evidence="4" id="KW-0804">Transcription</keyword>
<dbReference type="InterPro" id="IPR036576">
    <property type="entry name" value="WRKY_dom_sf"/>
</dbReference>
<accession>A0A5N5ND93</accession>
<dbReference type="SMART" id="SM00774">
    <property type="entry name" value="WRKY"/>
    <property type="match status" value="1"/>
</dbReference>
<name>A0A5N5ND93_9ROSI</name>
<comment type="caution">
    <text evidence="9">The sequence shown here is derived from an EMBL/GenBank/DDBJ whole genome shotgun (WGS) entry which is preliminary data.</text>
</comment>
<evidence type="ECO:0000256" key="3">
    <source>
        <dbReference type="ARBA" id="ARBA00023125"/>
    </source>
</evidence>
<gene>
    <name evidence="9" type="ORF">DKX38_004647</name>
</gene>
<dbReference type="GO" id="GO:0010150">
    <property type="term" value="P:leaf senescence"/>
    <property type="evidence" value="ECO:0007669"/>
    <property type="project" value="UniProtKB-ARBA"/>
</dbReference>
<dbReference type="Gene3D" id="2.20.25.80">
    <property type="entry name" value="WRKY domain"/>
    <property type="match status" value="1"/>
</dbReference>
<dbReference type="SUPFAM" id="SSF118290">
    <property type="entry name" value="WRKY DNA-binding domain"/>
    <property type="match status" value="1"/>
</dbReference>
<comment type="similarity">
    <text evidence="6">Belongs to the WRKY group III family.</text>
</comment>
<dbReference type="GO" id="GO:0010193">
    <property type="term" value="P:response to ozone"/>
    <property type="evidence" value="ECO:0007669"/>
    <property type="project" value="UniProtKB-ARBA"/>
</dbReference>
<reference evidence="10" key="1">
    <citation type="journal article" date="2019" name="Gigascience">
        <title>De novo genome assembly of the endangered Acer yangbiense, a plant species with extremely small populations endemic to Yunnan Province, China.</title>
        <authorList>
            <person name="Yang J."/>
            <person name="Wariss H.M."/>
            <person name="Tao L."/>
            <person name="Zhang R."/>
            <person name="Yun Q."/>
            <person name="Hollingsworth P."/>
            <person name="Dao Z."/>
            <person name="Luo G."/>
            <person name="Guo H."/>
            <person name="Ma Y."/>
            <person name="Sun W."/>
        </authorList>
    </citation>
    <scope>NUCLEOTIDE SEQUENCE [LARGE SCALE GENOMIC DNA]</scope>
    <source>
        <strain evidence="10">cv. br00</strain>
    </source>
</reference>
<organism evidence="9 10">
    <name type="scientific">Salix brachista</name>
    <dbReference type="NCBI Taxonomy" id="2182728"/>
    <lineage>
        <taxon>Eukaryota</taxon>
        <taxon>Viridiplantae</taxon>
        <taxon>Streptophyta</taxon>
        <taxon>Embryophyta</taxon>
        <taxon>Tracheophyta</taxon>
        <taxon>Spermatophyta</taxon>
        <taxon>Magnoliopsida</taxon>
        <taxon>eudicotyledons</taxon>
        <taxon>Gunneridae</taxon>
        <taxon>Pentapetalae</taxon>
        <taxon>rosids</taxon>
        <taxon>fabids</taxon>
        <taxon>Malpighiales</taxon>
        <taxon>Salicaceae</taxon>
        <taxon>Saliceae</taxon>
        <taxon>Salix</taxon>
    </lineage>
</organism>
<dbReference type="PROSITE" id="PS50811">
    <property type="entry name" value="WRKY"/>
    <property type="match status" value="1"/>
</dbReference>
<keyword evidence="10" id="KW-1185">Reference proteome</keyword>
<dbReference type="PANTHER" id="PTHR32096:SF36">
    <property type="entry name" value="WRKY TRANSCRIPTION FACTOR 41-RELATED"/>
    <property type="match status" value="1"/>
</dbReference>
<dbReference type="PANTHER" id="PTHR32096">
    <property type="entry name" value="WRKY TRANSCRIPTION FACTOR 30-RELATED-RELATED"/>
    <property type="match status" value="1"/>
</dbReference>
<feature type="domain" description="WRKY" evidence="8">
    <location>
        <begin position="125"/>
        <end position="188"/>
    </location>
</feature>
<comment type="subcellular location">
    <subcellularLocation>
        <location evidence="1">Nucleus</location>
    </subcellularLocation>
</comment>
<dbReference type="Proteomes" id="UP000326939">
    <property type="component" value="Chromosome 3"/>
</dbReference>
<sequence length="342" mass="38166">MESGWFWEQKTLITELIQGMELAKQLRTHLNATSSVESRDELVQRILASYEKALLILSGGGSMGQPQSVGVSAGVPESPISINGSPRSDEFDGGVKDNQGYNEASKKRKTAPRWTDHVRVSPENGLEGPQDDGYSWRKYGQKDILGAKYPRSYYRCTYRNTQNCLATKQVQRSDEDPTIFEITYRGTHTCALGNQSIPSPSSPEKQEKKQKNTNNNYQQQHSQQALYNFQNSLKVITEDLDIKEMVSPFSFPSAYGCTENVGSYSPSFISPATPEPAHYSVSPFQMNNCLGAHDLQRLEQDFAEIISANTSATNSPIVDLDFSLDQVELDPNFPFDTPGFFS</sequence>
<keyword evidence="5" id="KW-0539">Nucleus</keyword>
<dbReference type="GO" id="GO:0009751">
    <property type="term" value="P:response to salicylic acid"/>
    <property type="evidence" value="ECO:0007669"/>
    <property type="project" value="UniProtKB-ARBA"/>
</dbReference>
<keyword evidence="3" id="KW-0238">DNA-binding</keyword>
<feature type="region of interest" description="Disordered" evidence="7">
    <location>
        <begin position="191"/>
        <end position="220"/>
    </location>
</feature>
<evidence type="ECO:0000256" key="5">
    <source>
        <dbReference type="ARBA" id="ARBA00023242"/>
    </source>
</evidence>
<evidence type="ECO:0000313" key="10">
    <source>
        <dbReference type="Proteomes" id="UP000326939"/>
    </source>
</evidence>
<dbReference type="GO" id="GO:0042542">
    <property type="term" value="P:response to hydrogen peroxide"/>
    <property type="evidence" value="ECO:0007669"/>
    <property type="project" value="UniProtKB-ARBA"/>
</dbReference>
<dbReference type="InterPro" id="IPR044810">
    <property type="entry name" value="WRKY_plant"/>
</dbReference>
<dbReference type="GO" id="GO:0000976">
    <property type="term" value="F:transcription cis-regulatory region binding"/>
    <property type="evidence" value="ECO:0007669"/>
    <property type="project" value="TreeGrafter"/>
</dbReference>
<evidence type="ECO:0000256" key="7">
    <source>
        <dbReference type="SAM" id="MobiDB-lite"/>
    </source>
</evidence>
<dbReference type="AlphaFoldDB" id="A0A5N5ND93"/>
<evidence type="ECO:0000256" key="6">
    <source>
        <dbReference type="ARBA" id="ARBA00060850"/>
    </source>
</evidence>
<dbReference type="EMBL" id="VDCV01000003">
    <property type="protein sequence ID" value="KAB5564593.1"/>
    <property type="molecule type" value="Genomic_DNA"/>
</dbReference>
<feature type="compositionally biased region" description="Polar residues" evidence="7">
    <location>
        <begin position="192"/>
        <end position="203"/>
    </location>
</feature>